<dbReference type="SMART" id="SM00344">
    <property type="entry name" value="HTH_ASNC"/>
    <property type="match status" value="2"/>
</dbReference>
<dbReference type="Gene3D" id="3.30.70.920">
    <property type="match status" value="1"/>
</dbReference>
<dbReference type="PRINTS" id="PR00033">
    <property type="entry name" value="HTHASNC"/>
</dbReference>
<dbReference type="Pfam" id="PF13404">
    <property type="entry name" value="HTH_AsnC-type"/>
    <property type="match status" value="2"/>
</dbReference>
<reference evidence="5 6" key="1">
    <citation type="submission" date="2022-04" db="EMBL/GenBank/DDBJ databases">
        <title>Leucobacter sp. isolated from rhizosphere of garlic.</title>
        <authorList>
            <person name="Won M."/>
            <person name="Lee C.-M."/>
            <person name="Woen H.-Y."/>
            <person name="Kwon S.-W."/>
        </authorList>
    </citation>
    <scope>NUCLEOTIDE SEQUENCE [LARGE SCALE GENOMIC DNA]</scope>
    <source>
        <strain evidence="5 6">H21R-40</strain>
    </source>
</reference>
<keyword evidence="1" id="KW-0805">Transcription regulation</keyword>
<dbReference type="InterPro" id="IPR036388">
    <property type="entry name" value="WH-like_DNA-bd_sf"/>
</dbReference>
<dbReference type="Pfam" id="PF01037">
    <property type="entry name" value="AsnC_trans_reg"/>
    <property type="match status" value="1"/>
</dbReference>
<dbReference type="PROSITE" id="PS50956">
    <property type="entry name" value="HTH_ASNC_2"/>
    <property type="match status" value="1"/>
</dbReference>
<evidence type="ECO:0000313" key="5">
    <source>
        <dbReference type="EMBL" id="UOQ57134.1"/>
    </source>
</evidence>
<dbReference type="Proteomes" id="UP000831786">
    <property type="component" value="Chromosome"/>
</dbReference>
<evidence type="ECO:0000259" key="4">
    <source>
        <dbReference type="PROSITE" id="PS50956"/>
    </source>
</evidence>
<evidence type="ECO:0000256" key="3">
    <source>
        <dbReference type="ARBA" id="ARBA00023163"/>
    </source>
</evidence>
<sequence length="316" mass="33938">MTEVLSALDRRIVGALQLDGRAPWSVVAKALDEPLRTVARRGRDLVDSGAARVVALPNLGPTCVIEITCLPARIDSLARELAQHPGVVFALVLANPSRLLVEVHEQSFDLATMTLEVIPGFAGVAEVSAAPVLRYWKTNADWRPGLLTAAEAGRLEAAARPEESTAAPEPLDGADRAIVDALVTDGRTAVAELAAAAGVTEPTARRRLADLRERGAFAIRTLVDPAALGYGVEAWLRIDCSPQHADRVGEALAAQPESRYVAQVLGEYALVAQLSARDLPHVRELLSRGWIREVRGLRSSLVTRAHKRSGYLTRAI</sequence>
<dbReference type="SUPFAM" id="SSF46785">
    <property type="entry name" value="Winged helix' DNA-binding domain"/>
    <property type="match status" value="1"/>
</dbReference>
<organism evidence="5 6">
    <name type="scientific">Leucobacter allii</name>
    <dbReference type="NCBI Taxonomy" id="2932247"/>
    <lineage>
        <taxon>Bacteria</taxon>
        <taxon>Bacillati</taxon>
        <taxon>Actinomycetota</taxon>
        <taxon>Actinomycetes</taxon>
        <taxon>Micrococcales</taxon>
        <taxon>Microbacteriaceae</taxon>
        <taxon>Leucobacter</taxon>
    </lineage>
</organism>
<keyword evidence="2" id="KW-0238">DNA-binding</keyword>
<evidence type="ECO:0000313" key="6">
    <source>
        <dbReference type="Proteomes" id="UP000831786"/>
    </source>
</evidence>
<gene>
    <name evidence="5" type="ORF">MUN78_16000</name>
</gene>
<evidence type="ECO:0000256" key="1">
    <source>
        <dbReference type="ARBA" id="ARBA00023015"/>
    </source>
</evidence>
<dbReference type="InterPro" id="IPR000485">
    <property type="entry name" value="AsnC-type_HTH_dom"/>
</dbReference>
<dbReference type="SUPFAM" id="SSF54909">
    <property type="entry name" value="Dimeric alpha+beta barrel"/>
    <property type="match status" value="1"/>
</dbReference>
<dbReference type="InterPro" id="IPR019888">
    <property type="entry name" value="Tscrpt_reg_AsnC-like"/>
</dbReference>
<dbReference type="Gene3D" id="1.10.10.10">
    <property type="entry name" value="Winged helix-like DNA-binding domain superfamily/Winged helix DNA-binding domain"/>
    <property type="match status" value="2"/>
</dbReference>
<keyword evidence="3" id="KW-0804">Transcription</keyword>
<protein>
    <submittedName>
        <fullName evidence="5">Lrp/AsnC family transcriptional regulator</fullName>
    </submittedName>
</protein>
<accession>A0ABY4FLI6</accession>
<dbReference type="RefSeq" id="WP_244727740.1">
    <property type="nucleotide sequence ID" value="NZ_CP095045.1"/>
</dbReference>
<dbReference type="PANTHER" id="PTHR30154:SF34">
    <property type="entry name" value="TRANSCRIPTIONAL REGULATOR AZLB"/>
    <property type="match status" value="1"/>
</dbReference>
<dbReference type="PANTHER" id="PTHR30154">
    <property type="entry name" value="LEUCINE-RESPONSIVE REGULATORY PROTEIN"/>
    <property type="match status" value="1"/>
</dbReference>
<dbReference type="InterPro" id="IPR036390">
    <property type="entry name" value="WH_DNA-bd_sf"/>
</dbReference>
<dbReference type="InterPro" id="IPR019887">
    <property type="entry name" value="Tscrpt_reg_AsnC/Lrp_C"/>
</dbReference>
<feature type="domain" description="HTH asnC-type" evidence="4">
    <location>
        <begin position="171"/>
        <end position="231"/>
    </location>
</feature>
<keyword evidence="6" id="KW-1185">Reference proteome</keyword>
<dbReference type="InterPro" id="IPR011008">
    <property type="entry name" value="Dimeric_a/b-barrel"/>
</dbReference>
<name>A0ABY4FLI6_9MICO</name>
<dbReference type="EMBL" id="CP095045">
    <property type="protein sequence ID" value="UOQ57134.1"/>
    <property type="molecule type" value="Genomic_DNA"/>
</dbReference>
<evidence type="ECO:0000256" key="2">
    <source>
        <dbReference type="ARBA" id="ARBA00023125"/>
    </source>
</evidence>
<proteinExistence type="predicted"/>